<evidence type="ECO:0000256" key="2">
    <source>
        <dbReference type="SAM" id="MobiDB-lite"/>
    </source>
</evidence>
<feature type="domain" description="Organic solvent tolerance-like N-terminal" evidence="3">
    <location>
        <begin position="195"/>
        <end position="326"/>
    </location>
</feature>
<evidence type="ECO:0000259" key="3">
    <source>
        <dbReference type="Pfam" id="PF03968"/>
    </source>
</evidence>
<feature type="domain" description="Organic solvent tolerance-like N-terminal" evidence="4">
    <location>
        <begin position="2"/>
        <end position="139"/>
    </location>
</feature>
<evidence type="ECO:0000259" key="4">
    <source>
        <dbReference type="Pfam" id="PF13100"/>
    </source>
</evidence>
<feature type="region of interest" description="Disordered" evidence="2">
    <location>
        <begin position="471"/>
        <end position="500"/>
    </location>
</feature>
<accession>A0ABQ1HFL7</accession>
<evidence type="ECO:0000313" key="6">
    <source>
        <dbReference type="Proteomes" id="UP000658793"/>
    </source>
</evidence>
<dbReference type="PANTHER" id="PTHR36504">
    <property type="entry name" value="LIPOPOLYSACCHARIDE EXPORT SYSTEM PROTEIN LPTA"/>
    <property type="match status" value="1"/>
</dbReference>
<dbReference type="Gene3D" id="2.60.450.10">
    <property type="entry name" value="Lipopolysaccharide (LPS) transport protein A like domain"/>
    <property type="match status" value="3"/>
</dbReference>
<dbReference type="Proteomes" id="UP000658793">
    <property type="component" value="Unassembled WGS sequence"/>
</dbReference>
<keyword evidence="6" id="KW-1185">Reference proteome</keyword>
<reference evidence="6" key="1">
    <citation type="journal article" date="2019" name="Int. J. Syst. Evol. Microbiol.">
        <title>The Global Catalogue of Microorganisms (GCM) 10K type strain sequencing project: providing services to taxonomists for standard genome sequencing and annotation.</title>
        <authorList>
            <consortium name="The Broad Institute Genomics Platform"/>
            <consortium name="The Broad Institute Genome Sequencing Center for Infectious Disease"/>
            <person name="Wu L."/>
            <person name="Ma J."/>
        </authorList>
    </citation>
    <scope>NUCLEOTIDE SEQUENCE [LARGE SCALE GENOMIC DNA]</scope>
    <source>
        <strain evidence="6">CGMCC 1.12811</strain>
    </source>
</reference>
<proteinExistence type="predicted"/>
<evidence type="ECO:0000313" key="5">
    <source>
        <dbReference type="EMBL" id="GGA75486.1"/>
    </source>
</evidence>
<name>A0ABQ1HFL7_9FLAO</name>
<keyword evidence="1" id="KW-0732">Signal</keyword>
<protein>
    <recommendedName>
        <fullName evidence="3 4">Organic solvent tolerance-like N-terminal domain-containing protein</fullName>
    </recommendedName>
</protein>
<dbReference type="Pfam" id="PF13100">
    <property type="entry name" value="OstA_2"/>
    <property type="match status" value="1"/>
</dbReference>
<dbReference type="Pfam" id="PF03968">
    <property type="entry name" value="LptD_N"/>
    <property type="match status" value="1"/>
</dbReference>
<dbReference type="PANTHER" id="PTHR36504:SF1">
    <property type="entry name" value="LIPOPOLYSACCHARIDE EXPORT SYSTEM PROTEIN LPTA"/>
    <property type="match status" value="1"/>
</dbReference>
<organism evidence="5 6">
    <name type="scientific">Flavobacterium palustre</name>
    <dbReference type="NCBI Taxonomy" id="1476463"/>
    <lineage>
        <taxon>Bacteria</taxon>
        <taxon>Pseudomonadati</taxon>
        <taxon>Bacteroidota</taxon>
        <taxon>Flavobacteriia</taxon>
        <taxon>Flavobacteriales</taxon>
        <taxon>Flavobacteriaceae</taxon>
        <taxon>Flavobacterium</taxon>
    </lineage>
</organism>
<gene>
    <name evidence="5" type="ORF">GCM10008015_15150</name>
</gene>
<comment type="caution">
    <text evidence="5">The sequence shown here is derived from an EMBL/GenBank/DDBJ whole genome shotgun (WGS) entry which is preliminary data.</text>
</comment>
<sequence>MPDAFLLTGNVVVNHDGVVLTCNKAYFFQKENYIKAFGNVQLVQGDTLYLNSKYAEYNGNVKKAFATGDAVMSSPNATLATDTINFDRNTQEVFYNTKGTITNNENTLVSKSGKYYVAQKKFQFLTEVIITNPKYVIKSNHLDYYSNSGHSYLFGPSTITSKNNYIYTEKGFYDTKKNLSHFLRKSYIKYDDRRIEGDSLYYDRNKEFASATRNVKITDSINRGIVKGHYAEVFQKKDSMYVTKRAVAINFVENDSVYIHGKKLMVTGKEGDRIIRAFNNVRFYKTDMSGKCDSIHSSTKTSLTKLIGNPILWNGESQITGDVMHLIGNSKTQKLDSLKVLNNTFIISKDTLGTGYNQIKGLNLFGKFQDGKLHDVDVIKNAEVIYYMRNDDNELIGINKNVCSKISILFDKNAIETITFFQQVDGDIYPEEELNEYDRKFRGFKWRADERIKSKDDIFPEEENQYNEKMIEETKKEEAKPNVPMEIRKETKDYDKKKIK</sequence>
<evidence type="ECO:0000256" key="1">
    <source>
        <dbReference type="ARBA" id="ARBA00022729"/>
    </source>
</evidence>
<dbReference type="InterPro" id="IPR052037">
    <property type="entry name" value="LPS_export_LptA"/>
</dbReference>
<dbReference type="InterPro" id="IPR005653">
    <property type="entry name" value="OstA-like_N"/>
</dbReference>
<dbReference type="EMBL" id="BMGA01000003">
    <property type="protein sequence ID" value="GGA75486.1"/>
    <property type="molecule type" value="Genomic_DNA"/>
</dbReference>